<dbReference type="OrthoDB" id="9801960at2"/>
<dbReference type="PANTHER" id="PTHR12110:SF53">
    <property type="entry name" value="BLR5974 PROTEIN"/>
    <property type="match status" value="1"/>
</dbReference>
<evidence type="ECO:0000259" key="2">
    <source>
        <dbReference type="Pfam" id="PF02698"/>
    </source>
</evidence>
<dbReference type="InterPro" id="IPR050312">
    <property type="entry name" value="IolE/XylAMocC-like"/>
</dbReference>
<dbReference type="InterPro" id="IPR036237">
    <property type="entry name" value="Xyl_isomerase-like_sf"/>
</dbReference>
<evidence type="ECO:0000313" key="4">
    <source>
        <dbReference type="Proteomes" id="UP000192756"/>
    </source>
</evidence>
<dbReference type="SUPFAM" id="SSF51658">
    <property type="entry name" value="Xylose isomerase-like"/>
    <property type="match status" value="1"/>
</dbReference>
<reference evidence="4" key="1">
    <citation type="submission" date="2017-04" db="EMBL/GenBank/DDBJ databases">
        <authorList>
            <person name="Varghese N."/>
            <person name="Submissions S."/>
        </authorList>
    </citation>
    <scope>NUCLEOTIDE SEQUENCE [LARGE SCALE GENOMIC DNA]</scope>
    <source>
        <strain evidence="4">DSM 12126</strain>
    </source>
</reference>
<dbReference type="PANTHER" id="PTHR12110">
    <property type="entry name" value="HYDROXYPYRUVATE ISOMERASE"/>
    <property type="match status" value="1"/>
</dbReference>
<keyword evidence="4" id="KW-1185">Reference proteome</keyword>
<dbReference type="Gene3D" id="3.40.50.620">
    <property type="entry name" value="HUPs"/>
    <property type="match status" value="1"/>
</dbReference>
<protein>
    <submittedName>
        <fullName evidence="3">Sugar phosphate isomerase/epimerase</fullName>
    </submittedName>
</protein>
<evidence type="ECO:0000259" key="1">
    <source>
        <dbReference type="Pfam" id="PF01261"/>
    </source>
</evidence>
<organism evidence="3 4">
    <name type="scientific">Pedobacter africanus</name>
    <dbReference type="NCBI Taxonomy" id="151894"/>
    <lineage>
        <taxon>Bacteria</taxon>
        <taxon>Pseudomonadati</taxon>
        <taxon>Bacteroidota</taxon>
        <taxon>Sphingobacteriia</taxon>
        <taxon>Sphingobacteriales</taxon>
        <taxon>Sphingobacteriaceae</taxon>
        <taxon>Pedobacter</taxon>
    </lineage>
</organism>
<dbReference type="RefSeq" id="WP_084237536.1">
    <property type="nucleotide sequence ID" value="NZ_FWXT01000001.1"/>
</dbReference>
<name>A0A1W2AAU2_9SPHI</name>
<evidence type="ECO:0000313" key="3">
    <source>
        <dbReference type="EMBL" id="SMC57561.1"/>
    </source>
</evidence>
<dbReference type="InterPro" id="IPR014729">
    <property type="entry name" value="Rossmann-like_a/b/a_fold"/>
</dbReference>
<feature type="domain" description="Xylose isomerase-like TIM barrel" evidence="1">
    <location>
        <begin position="47"/>
        <end position="285"/>
    </location>
</feature>
<dbReference type="GO" id="GO:0016853">
    <property type="term" value="F:isomerase activity"/>
    <property type="evidence" value="ECO:0007669"/>
    <property type="project" value="UniProtKB-KW"/>
</dbReference>
<dbReference type="Pfam" id="PF02698">
    <property type="entry name" value="DUF218"/>
    <property type="match status" value="1"/>
</dbReference>
<dbReference type="CDD" id="cd06259">
    <property type="entry name" value="YdcF-like"/>
    <property type="match status" value="1"/>
</dbReference>
<dbReference type="Gene3D" id="3.20.20.150">
    <property type="entry name" value="Divalent-metal-dependent TIM barrel enzymes"/>
    <property type="match status" value="1"/>
</dbReference>
<dbReference type="AlphaFoldDB" id="A0A1W2AAU2"/>
<dbReference type="Pfam" id="PF01261">
    <property type="entry name" value="AP_endonuc_2"/>
    <property type="match status" value="1"/>
</dbReference>
<dbReference type="InterPro" id="IPR013022">
    <property type="entry name" value="Xyl_isomerase-like_TIM-brl"/>
</dbReference>
<dbReference type="Proteomes" id="UP000192756">
    <property type="component" value="Unassembled WGS sequence"/>
</dbReference>
<dbReference type="EMBL" id="FWXT01000001">
    <property type="protein sequence ID" value="SMC57561.1"/>
    <property type="molecule type" value="Genomic_DNA"/>
</dbReference>
<dbReference type="InterPro" id="IPR003848">
    <property type="entry name" value="DUF218"/>
</dbReference>
<proteinExistence type="predicted"/>
<dbReference type="STRING" id="151894.SAMN04488524_1283"/>
<keyword evidence="3" id="KW-0413">Isomerase</keyword>
<sequence length="671" mass="75833">MRTNLQLLILLVLLLFSGVAGARQEPKRLKLGYSIAITAITPQKMTYAKSVGIDYIEVSMNPLVGKNREFKLNDAQLLARAKQAKKAADDAGIKVWSVHMPYAKDIDLSLLKEEERLQAVALHQKVLTYCKILQPEIVLFHPSYYLGLNERDMRIKQLVKSVATLNMIVKQIGSAMVVENMLGFELLADAKRERPLCRTVEETRQIMDMLPADVYSAIDMNHIKHPENLILAMGKRLRSVHIADGTGKQENHYFPCSGQGQNNWVAILKALDQVGYSGPFMYESAYKDVKDMKPCYDSLYQNLLQSDKIDSILIAKNFPLLLQMEKKGTAEKALLKNKQLQQILTAQRERVHQAINSCKTVSCYAEAVKWNQKEVNEIGNELIRLKINGLERDTAVLRKSWNKCAMGINRIFDVYISSKAPRYPKIDSISFKRGDTLFLAQVQQLLNHKITGEKRLPFFELPLRTAIDILKLNGRDEAARYEPLNSGLNAAPFLKVGHTDWKAFKYSMILVPGLGPEVPGMALDPNGAKRCEAAVLRYKQGLAPFIVVSGGQVHPFRTPFNEAVEMKKYLVEKLGIPEDVVFIEPHARHTTTNIRNASRMIFRFGMPADKPVLIVTDTSQSKYIVERMGKTAMRDLGYLPYKNLAAQSPEDTVFYPIIQSQEPDPFDPLDP</sequence>
<gene>
    <name evidence="3" type="ORF">SAMN04488524_1283</name>
</gene>
<feature type="domain" description="DUF218" evidence="2">
    <location>
        <begin position="509"/>
        <end position="624"/>
    </location>
</feature>
<accession>A0A1W2AAU2</accession>